<sequence length="135" mass="15608">MPRPKIKDENERLNCPVIIRLNKTSFERLEKMAKDSGCRTIGEVARRIITGKQIIMHHKDVSMNGPMEELALIRKEIKSIGININQQTHYFHTSQSAAERAFYVGKTAEMYKAIDQKVNRLLTIVSKLAEKWLQK</sequence>
<name>A0A0C1FSU5_9SPHI</name>
<dbReference type="Proteomes" id="UP000031246">
    <property type="component" value="Unassembled WGS sequence"/>
</dbReference>
<dbReference type="EMBL" id="JSYN01000037">
    <property type="protein sequence ID" value="KIA90959.1"/>
    <property type="molecule type" value="Genomic_DNA"/>
</dbReference>
<proteinExistence type="predicted"/>
<organism evidence="1 2">
    <name type="scientific">Pedobacter kyungheensis</name>
    <dbReference type="NCBI Taxonomy" id="1069985"/>
    <lineage>
        <taxon>Bacteria</taxon>
        <taxon>Pseudomonadati</taxon>
        <taxon>Bacteroidota</taxon>
        <taxon>Sphingobacteriia</taxon>
        <taxon>Sphingobacteriales</taxon>
        <taxon>Sphingobacteriaceae</taxon>
        <taxon>Pedobacter</taxon>
    </lineage>
</organism>
<reference evidence="1 2" key="1">
    <citation type="submission" date="2014-10" db="EMBL/GenBank/DDBJ databases">
        <title>Pedobacter Kyungheensis.</title>
        <authorList>
            <person name="Anderson B.M."/>
            <person name="Newman J.D."/>
        </authorList>
    </citation>
    <scope>NUCLEOTIDE SEQUENCE [LARGE SCALE GENOMIC DNA]</scope>
    <source>
        <strain evidence="1 2">KACC 16221</strain>
    </source>
</reference>
<gene>
    <name evidence="1" type="ORF">OC25_23830</name>
</gene>
<evidence type="ECO:0000313" key="1">
    <source>
        <dbReference type="EMBL" id="KIA90959.1"/>
    </source>
</evidence>
<dbReference type="AlphaFoldDB" id="A0A0C1FSU5"/>
<evidence type="ECO:0000313" key="2">
    <source>
        <dbReference type="Proteomes" id="UP000031246"/>
    </source>
</evidence>
<protein>
    <submittedName>
        <fullName evidence="1">Mobilization protein</fullName>
    </submittedName>
</protein>
<dbReference type="OrthoDB" id="678846at2"/>
<comment type="caution">
    <text evidence="1">The sequence shown here is derived from an EMBL/GenBank/DDBJ whole genome shotgun (WGS) entry which is preliminary data.</text>
</comment>
<accession>A0A0C1FSU5</accession>
<keyword evidence="2" id="KW-1185">Reference proteome</keyword>